<gene>
    <name evidence="1" type="ORF">B0F90DRAFT_1770154</name>
</gene>
<reference evidence="1" key="1">
    <citation type="journal article" date="2022" name="New Phytol.">
        <title>Evolutionary transition to the ectomycorrhizal habit in the genomes of a hyperdiverse lineage of mushroom-forming fungi.</title>
        <authorList>
            <person name="Looney B."/>
            <person name="Miyauchi S."/>
            <person name="Morin E."/>
            <person name="Drula E."/>
            <person name="Courty P.E."/>
            <person name="Kohler A."/>
            <person name="Kuo A."/>
            <person name="LaButti K."/>
            <person name="Pangilinan J."/>
            <person name="Lipzen A."/>
            <person name="Riley R."/>
            <person name="Andreopoulos W."/>
            <person name="He G."/>
            <person name="Johnson J."/>
            <person name="Nolan M."/>
            <person name="Tritt A."/>
            <person name="Barry K.W."/>
            <person name="Grigoriev I.V."/>
            <person name="Nagy L.G."/>
            <person name="Hibbett D."/>
            <person name="Henrissat B."/>
            <person name="Matheny P.B."/>
            <person name="Labbe J."/>
            <person name="Martin F.M."/>
        </authorList>
    </citation>
    <scope>NUCLEOTIDE SEQUENCE</scope>
    <source>
        <strain evidence="1">BPL690</strain>
    </source>
</reference>
<proteinExistence type="predicted"/>
<keyword evidence="2" id="KW-1185">Reference proteome</keyword>
<protein>
    <submittedName>
        <fullName evidence="1">Uncharacterized protein</fullName>
    </submittedName>
</protein>
<organism evidence="1 2">
    <name type="scientific">Multifurca ochricompacta</name>
    <dbReference type="NCBI Taxonomy" id="376703"/>
    <lineage>
        <taxon>Eukaryota</taxon>
        <taxon>Fungi</taxon>
        <taxon>Dikarya</taxon>
        <taxon>Basidiomycota</taxon>
        <taxon>Agaricomycotina</taxon>
        <taxon>Agaricomycetes</taxon>
        <taxon>Russulales</taxon>
        <taxon>Russulaceae</taxon>
        <taxon>Multifurca</taxon>
    </lineage>
</organism>
<dbReference type="AlphaFoldDB" id="A0AAD4LVQ4"/>
<sequence length="159" mass="17222">MFLTQMKMRLSAVTFTLAGLAVALVGLVAFRALAGHSEDDNSFFHEFIAREFGGGHDQIFRNPLGRADGRPLSMPSACGTRGPSREFGFSPDSNGGIFGASDFQGQTRDPRDVSDILRDVVSFIPVDSQGRIIGARDGSNVRLEDFARYRGYAASSGRQ</sequence>
<accession>A0AAD4LVQ4</accession>
<name>A0AAD4LVQ4_9AGAM</name>
<evidence type="ECO:0000313" key="1">
    <source>
        <dbReference type="EMBL" id="KAI0292474.1"/>
    </source>
</evidence>
<evidence type="ECO:0000313" key="2">
    <source>
        <dbReference type="Proteomes" id="UP001203297"/>
    </source>
</evidence>
<comment type="caution">
    <text evidence="1">The sequence shown here is derived from an EMBL/GenBank/DDBJ whole genome shotgun (WGS) entry which is preliminary data.</text>
</comment>
<dbReference type="EMBL" id="WTXG01000121">
    <property type="protein sequence ID" value="KAI0292474.1"/>
    <property type="molecule type" value="Genomic_DNA"/>
</dbReference>
<dbReference type="Proteomes" id="UP001203297">
    <property type="component" value="Unassembled WGS sequence"/>
</dbReference>